<accession>A0ABW1V9Z3</accession>
<keyword evidence="3" id="KW-1185">Reference proteome</keyword>
<reference evidence="3" key="1">
    <citation type="journal article" date="2019" name="Int. J. Syst. Evol. Microbiol.">
        <title>The Global Catalogue of Microorganisms (GCM) 10K type strain sequencing project: providing services to taxonomists for standard genome sequencing and annotation.</title>
        <authorList>
            <consortium name="The Broad Institute Genomics Platform"/>
            <consortium name="The Broad Institute Genome Sequencing Center for Infectious Disease"/>
            <person name="Wu L."/>
            <person name="Ma J."/>
        </authorList>
    </citation>
    <scope>NUCLEOTIDE SEQUENCE [LARGE SCALE GENOMIC DNA]</scope>
    <source>
        <strain evidence="3">PCU 280</strain>
    </source>
</reference>
<organism evidence="2 3">
    <name type="scientific">Paenibacillus septentrionalis</name>
    <dbReference type="NCBI Taxonomy" id="429342"/>
    <lineage>
        <taxon>Bacteria</taxon>
        <taxon>Bacillati</taxon>
        <taxon>Bacillota</taxon>
        <taxon>Bacilli</taxon>
        <taxon>Bacillales</taxon>
        <taxon>Paenibacillaceae</taxon>
        <taxon>Paenibacillus</taxon>
    </lineage>
</organism>
<comment type="caution">
    <text evidence="2">The sequence shown here is derived from an EMBL/GenBank/DDBJ whole genome shotgun (WGS) entry which is preliminary data.</text>
</comment>
<dbReference type="Proteomes" id="UP001596233">
    <property type="component" value="Unassembled WGS sequence"/>
</dbReference>
<dbReference type="InterPro" id="IPR010359">
    <property type="entry name" value="IrrE_HExxH"/>
</dbReference>
<name>A0ABW1V9Z3_9BACL</name>
<evidence type="ECO:0000313" key="2">
    <source>
        <dbReference type="EMBL" id="MFC6334300.1"/>
    </source>
</evidence>
<dbReference type="Pfam" id="PF06114">
    <property type="entry name" value="Peptidase_M78"/>
    <property type="match status" value="1"/>
</dbReference>
<gene>
    <name evidence="2" type="ORF">ACFP56_16855</name>
</gene>
<proteinExistence type="predicted"/>
<protein>
    <submittedName>
        <fullName evidence="2">ImmA/IrrE family metallo-endopeptidase</fullName>
    </submittedName>
</protein>
<evidence type="ECO:0000313" key="3">
    <source>
        <dbReference type="Proteomes" id="UP001596233"/>
    </source>
</evidence>
<dbReference type="RefSeq" id="WP_379236658.1">
    <property type="nucleotide sequence ID" value="NZ_JBHSTE010000005.1"/>
</dbReference>
<evidence type="ECO:0000259" key="1">
    <source>
        <dbReference type="Pfam" id="PF06114"/>
    </source>
</evidence>
<sequence>MQLYEKLLAIAEKQCVYVYEKAMSRRNKGLYADQIIWINKNINTHQEKACILSEELGHYFTSSGNILDQSSLTNRKQEYRARTWGYEQLIPLHKFIEAWQQGMEGRHAIADYFEVTEDFLQQTVEHYQRKYGLYVTYQNHLIYFEPLNIIKL</sequence>
<feature type="domain" description="IrrE N-terminal-like" evidence="1">
    <location>
        <begin position="18"/>
        <end position="123"/>
    </location>
</feature>
<dbReference type="EMBL" id="JBHSTE010000005">
    <property type="protein sequence ID" value="MFC6334300.1"/>
    <property type="molecule type" value="Genomic_DNA"/>
</dbReference>